<dbReference type="InterPro" id="IPR009057">
    <property type="entry name" value="Homeodomain-like_sf"/>
</dbReference>
<dbReference type="Pfam" id="PF00440">
    <property type="entry name" value="TetR_N"/>
    <property type="match status" value="1"/>
</dbReference>
<dbReference type="Proteomes" id="UP001479933">
    <property type="component" value="Chromosome"/>
</dbReference>
<dbReference type="InterPro" id="IPR050109">
    <property type="entry name" value="HTH-type_TetR-like_transc_reg"/>
</dbReference>
<dbReference type="Pfam" id="PF13305">
    <property type="entry name" value="TetR_C_33"/>
    <property type="match status" value="1"/>
</dbReference>
<keyword evidence="2 4" id="KW-0238">DNA-binding</keyword>
<organism evidence="6 7">
    <name type="scientific">Gordonia hydrophobica</name>
    <dbReference type="NCBI Taxonomy" id="40516"/>
    <lineage>
        <taxon>Bacteria</taxon>
        <taxon>Bacillati</taxon>
        <taxon>Actinomycetota</taxon>
        <taxon>Actinomycetes</taxon>
        <taxon>Mycobacteriales</taxon>
        <taxon>Gordoniaceae</taxon>
        <taxon>Gordonia</taxon>
    </lineage>
</organism>
<keyword evidence="1" id="KW-0805">Transcription regulation</keyword>
<dbReference type="SUPFAM" id="SSF48498">
    <property type="entry name" value="Tetracyclin repressor-like, C-terminal domain"/>
    <property type="match status" value="1"/>
</dbReference>
<reference evidence="6 7" key="1">
    <citation type="journal article" date="2023" name="Virus Evol.">
        <title>Computational host range prediction-The good, the bad, and the ugly.</title>
        <authorList>
            <person name="Howell A.A."/>
            <person name="Versoza C.J."/>
            <person name="Pfeifer S.P."/>
        </authorList>
    </citation>
    <scope>NUCLEOTIDE SEQUENCE [LARGE SCALE GENOMIC DNA]</scope>
    <source>
        <strain evidence="6 7">1610/1b</strain>
    </source>
</reference>
<feature type="DNA-binding region" description="H-T-H motif" evidence="4">
    <location>
        <begin position="33"/>
        <end position="52"/>
    </location>
</feature>
<name>A0ABZ2U3W6_9ACTN</name>
<evidence type="ECO:0000256" key="2">
    <source>
        <dbReference type="ARBA" id="ARBA00023125"/>
    </source>
</evidence>
<keyword evidence="7" id="KW-1185">Reference proteome</keyword>
<dbReference type="InterPro" id="IPR036271">
    <property type="entry name" value="Tet_transcr_reg_TetR-rel_C_sf"/>
</dbReference>
<dbReference type="PROSITE" id="PS50977">
    <property type="entry name" value="HTH_TETR_2"/>
    <property type="match status" value="1"/>
</dbReference>
<evidence type="ECO:0000256" key="4">
    <source>
        <dbReference type="PROSITE-ProRule" id="PRU00335"/>
    </source>
</evidence>
<evidence type="ECO:0000256" key="1">
    <source>
        <dbReference type="ARBA" id="ARBA00023015"/>
    </source>
</evidence>
<accession>A0ABZ2U3W6</accession>
<gene>
    <name evidence="6" type="ORF">RVF87_04180</name>
</gene>
<evidence type="ECO:0000259" key="5">
    <source>
        <dbReference type="PROSITE" id="PS50977"/>
    </source>
</evidence>
<dbReference type="PANTHER" id="PTHR30055:SF220">
    <property type="entry name" value="TETR-FAMILY REGULATORY PROTEIN"/>
    <property type="match status" value="1"/>
</dbReference>
<feature type="domain" description="HTH tetR-type" evidence="5">
    <location>
        <begin position="10"/>
        <end position="70"/>
    </location>
</feature>
<dbReference type="SUPFAM" id="SSF46689">
    <property type="entry name" value="Homeodomain-like"/>
    <property type="match status" value="1"/>
</dbReference>
<protein>
    <submittedName>
        <fullName evidence="6">WHG domain-containing protein</fullName>
    </submittedName>
</protein>
<proteinExistence type="predicted"/>
<dbReference type="InterPro" id="IPR001647">
    <property type="entry name" value="HTH_TetR"/>
</dbReference>
<evidence type="ECO:0000313" key="6">
    <source>
        <dbReference type="EMBL" id="WYY08282.1"/>
    </source>
</evidence>
<dbReference type="InterPro" id="IPR025996">
    <property type="entry name" value="MT1864/Rv1816-like_C"/>
</dbReference>
<evidence type="ECO:0000313" key="7">
    <source>
        <dbReference type="Proteomes" id="UP001479933"/>
    </source>
</evidence>
<dbReference type="RefSeq" id="WP_066168572.1">
    <property type="nucleotide sequence ID" value="NZ_CP136137.1"/>
</dbReference>
<dbReference type="Gene3D" id="1.10.357.10">
    <property type="entry name" value="Tetracycline Repressor, domain 2"/>
    <property type="match status" value="1"/>
</dbReference>
<evidence type="ECO:0000256" key="3">
    <source>
        <dbReference type="ARBA" id="ARBA00023163"/>
    </source>
</evidence>
<sequence length="220" mass="23632">MSARKEESAHPVRDMLTESAYRLITQEGVEALTVRRLAKEADTSTMAVYSRFGSVGAVAGEVCERGFVEFADTLRAAGTSSDPVADVLAQGLSYLRFATENPRLYTLMFQYTSPDWTASKRTSLLQHGNPTESVAGRAAFRVMVDALRRVTPTDAEDAILIRAGATWSMVHGLAMLSIAGHLTGVHDLVARSALIALAVGYGTPAPEAERAFDAAADRQP</sequence>
<dbReference type="PANTHER" id="PTHR30055">
    <property type="entry name" value="HTH-TYPE TRANSCRIPTIONAL REGULATOR RUTR"/>
    <property type="match status" value="1"/>
</dbReference>
<keyword evidence="3" id="KW-0804">Transcription</keyword>
<dbReference type="EMBL" id="CP136137">
    <property type="protein sequence ID" value="WYY08282.1"/>
    <property type="molecule type" value="Genomic_DNA"/>
</dbReference>